<name>A0A061QYJ3_9CHLO</name>
<keyword evidence="1" id="KW-0963">Cytoplasm</keyword>
<feature type="domain" description="Ribosome maturation factor RimP N-terminal" evidence="4">
    <location>
        <begin position="168"/>
        <end position="236"/>
    </location>
</feature>
<dbReference type="InterPro" id="IPR003728">
    <property type="entry name" value="Ribosome_maturation_RimP"/>
</dbReference>
<dbReference type="PANTHER" id="PTHR34544">
    <property type="entry name" value="OSJNBA0006B20.18 PROTEIN"/>
    <property type="match status" value="1"/>
</dbReference>
<sequence>MNSNISKSLQHSLPPLLRRVLLKRPAVNTKAYDFGAAHRRRGRYTQLPVERTECVCRTQMTSPNGPQAWSLISAGTLSSWQTRQRRLSSTVQAKKKKSKGKSETADSVVEVGPVSELPDDEEFFSDLEDSDSDSDEFFEGPSICTAGVDWGETALKVAKETLQRPDMQGLEIYSFKAAPSSQSVRLRVDKLEDEYGSPSLEDIARVSRAMSAGLEAELGEEAAGAIEVEVSSPGAERVLRLPDDLTRFQPLPLQVEYTREDGNPDTRVFRLIEYDSEGGETKWGLADVAVNRQGKKKGQGLNRREREMVFDIPVSDLRKVRVYLEV</sequence>
<evidence type="ECO:0000256" key="3">
    <source>
        <dbReference type="SAM" id="MobiDB-lite"/>
    </source>
</evidence>
<dbReference type="InterPro" id="IPR057234">
    <property type="entry name" value="DUF7912"/>
</dbReference>
<dbReference type="GO" id="GO:0042274">
    <property type="term" value="P:ribosomal small subunit biogenesis"/>
    <property type="evidence" value="ECO:0007669"/>
    <property type="project" value="InterPro"/>
</dbReference>
<dbReference type="SUPFAM" id="SSF75420">
    <property type="entry name" value="YhbC-like, N-terminal domain"/>
    <property type="match status" value="1"/>
</dbReference>
<dbReference type="InterPro" id="IPR028989">
    <property type="entry name" value="RimP_N"/>
</dbReference>
<dbReference type="PANTHER" id="PTHR34544:SF3">
    <property type="entry name" value="OS07G0155200 PROTEIN"/>
    <property type="match status" value="1"/>
</dbReference>
<feature type="domain" description="DUF7912" evidence="5">
    <location>
        <begin position="238"/>
        <end position="323"/>
    </location>
</feature>
<dbReference type="Gene3D" id="3.30.300.70">
    <property type="entry name" value="RimP-like superfamily, N-terminal"/>
    <property type="match status" value="1"/>
</dbReference>
<organism evidence="6">
    <name type="scientific">Tetraselmis sp. GSL018</name>
    <dbReference type="NCBI Taxonomy" id="582737"/>
    <lineage>
        <taxon>Eukaryota</taxon>
        <taxon>Viridiplantae</taxon>
        <taxon>Chlorophyta</taxon>
        <taxon>core chlorophytes</taxon>
        <taxon>Chlorodendrophyceae</taxon>
        <taxon>Chlorodendrales</taxon>
        <taxon>Chlorodendraceae</taxon>
        <taxon>Tetraselmis</taxon>
    </lineage>
</organism>
<protein>
    <submittedName>
        <fullName evidence="6">Uncharacterized protein</fullName>
    </submittedName>
</protein>
<dbReference type="Pfam" id="PF02576">
    <property type="entry name" value="RimP_N"/>
    <property type="match status" value="1"/>
</dbReference>
<accession>A0A061QYJ3</accession>
<evidence type="ECO:0000259" key="4">
    <source>
        <dbReference type="Pfam" id="PF02576"/>
    </source>
</evidence>
<feature type="compositionally biased region" description="Polar residues" evidence="3">
    <location>
        <begin position="83"/>
        <end position="92"/>
    </location>
</feature>
<dbReference type="EMBL" id="GBEZ01020985">
    <property type="protein sequence ID" value="JAC65732.1"/>
    <property type="molecule type" value="Transcribed_RNA"/>
</dbReference>
<evidence type="ECO:0000256" key="1">
    <source>
        <dbReference type="ARBA" id="ARBA00022490"/>
    </source>
</evidence>
<evidence type="ECO:0000313" key="6">
    <source>
        <dbReference type="EMBL" id="JAC65732.1"/>
    </source>
</evidence>
<dbReference type="InterPro" id="IPR035956">
    <property type="entry name" value="RimP_N_sf"/>
</dbReference>
<dbReference type="AlphaFoldDB" id="A0A061QYJ3"/>
<dbReference type="HAMAP" id="MF_01077">
    <property type="entry name" value="RimP"/>
    <property type="match status" value="1"/>
</dbReference>
<gene>
    <name evidence="6" type="ORF">TSPGSL018_15389</name>
</gene>
<evidence type="ECO:0000256" key="2">
    <source>
        <dbReference type="ARBA" id="ARBA00022517"/>
    </source>
</evidence>
<reference evidence="6" key="1">
    <citation type="submission" date="2014-05" db="EMBL/GenBank/DDBJ databases">
        <title>The transcriptome of the halophilic microalga Tetraselmis sp. GSL018 isolated from the Great Salt Lake, Utah.</title>
        <authorList>
            <person name="Jinkerson R.E."/>
            <person name="D'Adamo S."/>
            <person name="Posewitz M.C."/>
        </authorList>
    </citation>
    <scope>NUCLEOTIDE SEQUENCE</scope>
    <source>
        <strain evidence="6">GSL018</strain>
    </source>
</reference>
<evidence type="ECO:0000259" key="5">
    <source>
        <dbReference type="Pfam" id="PF25498"/>
    </source>
</evidence>
<keyword evidence="2" id="KW-0690">Ribosome biogenesis</keyword>
<proteinExistence type="inferred from homology"/>
<feature type="region of interest" description="Disordered" evidence="3">
    <location>
        <begin position="83"/>
        <end position="112"/>
    </location>
</feature>
<dbReference type="Pfam" id="PF25498">
    <property type="entry name" value="DUF7912"/>
    <property type="match status" value="1"/>
</dbReference>